<keyword evidence="6" id="KW-0598">Phosphotransferase system</keyword>
<feature type="transmembrane region" description="Helical" evidence="14">
    <location>
        <begin position="259"/>
        <end position="280"/>
    </location>
</feature>
<feature type="transmembrane region" description="Helical" evidence="14">
    <location>
        <begin position="220"/>
        <end position="239"/>
    </location>
</feature>
<comment type="function">
    <text evidence="10">The phosphoenolpyruvate-dependent sugar phosphotransferase system (sugar PTS), a major carbohydrate active transport system, catalyzes the phosphorylation of incoming sugar substrates concomitantly with their translocation across the cell membrane. The enzyme II UlaABC PTS system is involved in ascorbate transport.</text>
</comment>
<evidence type="ECO:0000256" key="1">
    <source>
        <dbReference type="ARBA" id="ARBA00004651"/>
    </source>
</evidence>
<dbReference type="InterPro" id="IPR051562">
    <property type="entry name" value="Ascorbate-PTS_EIIC"/>
</dbReference>
<comment type="caution">
    <text evidence="15">The sequence shown here is derived from an EMBL/GenBank/DDBJ whole genome shotgun (WGS) entry which is preliminary data.</text>
</comment>
<feature type="transmembrane region" description="Helical" evidence="14">
    <location>
        <begin position="377"/>
        <end position="400"/>
    </location>
</feature>
<evidence type="ECO:0000256" key="12">
    <source>
        <dbReference type="ARBA" id="ARBA00039702"/>
    </source>
</evidence>
<dbReference type="EMBL" id="RQZA01000005">
    <property type="protein sequence ID" value="RRD31247.1"/>
    <property type="molecule type" value="Genomic_DNA"/>
</dbReference>
<keyword evidence="9 14" id="KW-0472">Membrane</keyword>
<feature type="transmembrane region" description="Helical" evidence="14">
    <location>
        <begin position="345"/>
        <end position="365"/>
    </location>
</feature>
<keyword evidence="5" id="KW-0762">Sugar transport</keyword>
<evidence type="ECO:0000256" key="2">
    <source>
        <dbReference type="ARBA" id="ARBA00011738"/>
    </source>
</evidence>
<evidence type="ECO:0000256" key="4">
    <source>
        <dbReference type="ARBA" id="ARBA00022475"/>
    </source>
</evidence>
<organism evidence="15 16">
    <name type="scientific">Streptococcus minor</name>
    <dbReference type="NCBI Taxonomy" id="229549"/>
    <lineage>
        <taxon>Bacteria</taxon>
        <taxon>Bacillati</taxon>
        <taxon>Bacillota</taxon>
        <taxon>Bacilli</taxon>
        <taxon>Lactobacillales</taxon>
        <taxon>Streptococcaceae</taxon>
        <taxon>Streptococcus</taxon>
    </lineage>
</organism>
<accession>A0A3P1VC45</accession>
<dbReference type="STRING" id="1123309.GCA_000377005_00324"/>
<feature type="transmembrane region" description="Helical" evidence="14">
    <location>
        <begin position="420"/>
        <end position="441"/>
    </location>
</feature>
<feature type="transmembrane region" description="Helical" evidence="14">
    <location>
        <begin position="39"/>
        <end position="60"/>
    </location>
</feature>
<reference evidence="15 16" key="1">
    <citation type="submission" date="2018-11" db="EMBL/GenBank/DDBJ databases">
        <title>Genomes From Bacteria Associated with the Canine Oral Cavity: a Test Case for Automated Genome-Based Taxonomic Assignment.</title>
        <authorList>
            <person name="Coil D.A."/>
            <person name="Jospin G."/>
            <person name="Darling A.E."/>
            <person name="Wallis C."/>
            <person name="Davis I.J."/>
            <person name="Harris S."/>
            <person name="Eisen J.A."/>
            <person name="Holcombe L.J."/>
            <person name="O'Flynn C."/>
        </authorList>
    </citation>
    <scope>NUCLEOTIDE SEQUENCE [LARGE SCALE GENOMIC DNA]</scope>
    <source>
        <strain evidence="15 16">OH4621_COT-116</strain>
    </source>
</reference>
<gene>
    <name evidence="15" type="ORF">EII38_06710</name>
</gene>
<dbReference type="NCBIfam" id="NF009553">
    <property type="entry name" value="PRK12997.1-5"/>
    <property type="match status" value="1"/>
</dbReference>
<protein>
    <recommendedName>
        <fullName evidence="12">Ascorbate-specific PTS system EIIC component</fullName>
    </recommendedName>
    <alternativeName>
        <fullName evidence="13">Ascorbate-specific permease IIC component UlaA</fullName>
    </alternativeName>
</protein>
<comment type="similarity">
    <text evidence="11">Belongs to the UlaA family.</text>
</comment>
<dbReference type="GO" id="GO:0005886">
    <property type="term" value="C:plasma membrane"/>
    <property type="evidence" value="ECO:0007669"/>
    <property type="project" value="UniProtKB-SubCell"/>
</dbReference>
<feature type="transmembrane region" description="Helical" evidence="14">
    <location>
        <begin position="315"/>
        <end position="339"/>
    </location>
</feature>
<feature type="transmembrane region" description="Helical" evidence="14">
    <location>
        <begin position="125"/>
        <end position="158"/>
    </location>
</feature>
<keyword evidence="4" id="KW-1003">Cell membrane</keyword>
<feature type="transmembrane region" description="Helical" evidence="14">
    <location>
        <begin position="94"/>
        <end position="113"/>
    </location>
</feature>
<comment type="subunit">
    <text evidence="2">Homodimer.</text>
</comment>
<dbReference type="InterPro" id="IPR004703">
    <property type="entry name" value="PTS_sugar-sp_permease"/>
</dbReference>
<feature type="transmembrane region" description="Helical" evidence="14">
    <location>
        <begin position="6"/>
        <end position="27"/>
    </location>
</feature>
<dbReference type="PANTHER" id="PTHR33843">
    <property type="entry name" value="ASCORBATE-SPECIFIC PTS SYSTEM EIIC COMPONENT"/>
    <property type="match status" value="1"/>
</dbReference>
<dbReference type="GO" id="GO:0009401">
    <property type="term" value="P:phosphoenolpyruvate-dependent sugar phosphotransferase system"/>
    <property type="evidence" value="ECO:0007669"/>
    <property type="project" value="UniProtKB-KW"/>
</dbReference>
<keyword evidence="7 14" id="KW-0812">Transmembrane</keyword>
<keyword evidence="16" id="KW-1185">Reference proteome</keyword>
<evidence type="ECO:0000313" key="16">
    <source>
        <dbReference type="Proteomes" id="UP000281771"/>
    </source>
</evidence>
<evidence type="ECO:0000313" key="15">
    <source>
        <dbReference type="EMBL" id="RRD31247.1"/>
    </source>
</evidence>
<dbReference type="PANTHER" id="PTHR33843:SF4">
    <property type="entry name" value="ASCORBATE-SPECIFIC PTS SYSTEM EIIC COMPONENT"/>
    <property type="match status" value="1"/>
</dbReference>
<comment type="subcellular location">
    <subcellularLocation>
        <location evidence="1">Cell membrane</location>
        <topology evidence="1">Multi-pass membrane protein</topology>
    </subcellularLocation>
</comment>
<dbReference type="Pfam" id="PF03611">
    <property type="entry name" value="EIIC-GAT"/>
    <property type="match status" value="1"/>
</dbReference>
<dbReference type="AlphaFoldDB" id="A0A3P1VC45"/>
<evidence type="ECO:0000256" key="6">
    <source>
        <dbReference type="ARBA" id="ARBA00022683"/>
    </source>
</evidence>
<dbReference type="NCBIfam" id="NF006922">
    <property type="entry name" value="PRK09410.1-5"/>
    <property type="match status" value="1"/>
</dbReference>
<evidence type="ECO:0000256" key="3">
    <source>
        <dbReference type="ARBA" id="ARBA00022448"/>
    </source>
</evidence>
<name>A0A3P1VC45_9STRE</name>
<evidence type="ECO:0000256" key="9">
    <source>
        <dbReference type="ARBA" id="ARBA00023136"/>
    </source>
</evidence>
<proteinExistence type="inferred from homology"/>
<dbReference type="NCBIfam" id="NF006920">
    <property type="entry name" value="PRK09410.1-2"/>
    <property type="match status" value="1"/>
</dbReference>
<dbReference type="Proteomes" id="UP000281771">
    <property type="component" value="Unassembled WGS sequence"/>
</dbReference>
<sequence length="449" mass="46649">MMLDFLIDIAKTPAILVALIAILGLALQKKSASDLVKGGLKTFVGFLVVGGGATLLLTALNPFGQMFEVAFNLKGVVPNNEAIVALALNEYGTATSLIMLVGMAFNILIARFTKFKYIFLTGHHTLYMACMIAVILSVAGFTSAGLIVMGGLALGIIMTLSPAFVQKYMIQLTGNDKVALGHFSALGYWLSGFVGSLVGDKSKSTEDIKFPKGLAFLRDSTVSIAISMSIIYIIVAIFAGPEYIEKELSGGTNSMVYALQLGGTFAGGVFVILSGVRLILAEIVPAFKGISEKLVPNSKPALDCPIVYPYAPNAVLIGFISSFIGGLVSMAIMIATGGVVILPGVVPHFFCGATAGVMGNASGGIRGSIVGAFMQGVLISFLPVFLLPVLGNLGFAGSTFSDADFGLSGIFLGLLAKNGGVMTVSIGIFVVLAGMFALTIFGKKESKEG</sequence>
<evidence type="ECO:0000256" key="8">
    <source>
        <dbReference type="ARBA" id="ARBA00022989"/>
    </source>
</evidence>
<keyword evidence="3" id="KW-0813">Transport</keyword>
<evidence type="ECO:0000256" key="11">
    <source>
        <dbReference type="ARBA" id="ARBA00038218"/>
    </source>
</evidence>
<keyword evidence="8 14" id="KW-1133">Transmembrane helix</keyword>
<evidence type="ECO:0000256" key="5">
    <source>
        <dbReference type="ARBA" id="ARBA00022597"/>
    </source>
</evidence>
<evidence type="ECO:0000256" key="7">
    <source>
        <dbReference type="ARBA" id="ARBA00022692"/>
    </source>
</evidence>
<evidence type="ECO:0000256" key="10">
    <source>
        <dbReference type="ARBA" id="ARBA00037387"/>
    </source>
</evidence>
<evidence type="ECO:0000256" key="14">
    <source>
        <dbReference type="SAM" id="Phobius"/>
    </source>
</evidence>
<evidence type="ECO:0000256" key="13">
    <source>
        <dbReference type="ARBA" id="ARBA00042859"/>
    </source>
</evidence>